<feature type="non-terminal residue" evidence="1">
    <location>
        <position position="1"/>
    </location>
</feature>
<protein>
    <submittedName>
        <fullName evidence="1">Uncharacterized protein</fullName>
    </submittedName>
</protein>
<name>J9E958_WUCBA</name>
<dbReference type="Proteomes" id="UP000004810">
    <property type="component" value="Unassembled WGS sequence"/>
</dbReference>
<comment type="caution">
    <text evidence="1">The sequence shown here is derived from an EMBL/GenBank/DDBJ whole genome shotgun (WGS) entry which is preliminary data.</text>
</comment>
<evidence type="ECO:0000313" key="1">
    <source>
        <dbReference type="EMBL" id="EJW71909.1"/>
    </source>
</evidence>
<gene>
    <name evidence="1" type="ORF">WUBG_17184</name>
</gene>
<organism evidence="1 2">
    <name type="scientific">Wuchereria bancrofti</name>
    <dbReference type="NCBI Taxonomy" id="6293"/>
    <lineage>
        <taxon>Eukaryota</taxon>
        <taxon>Metazoa</taxon>
        <taxon>Ecdysozoa</taxon>
        <taxon>Nematoda</taxon>
        <taxon>Chromadorea</taxon>
        <taxon>Rhabditida</taxon>
        <taxon>Spirurina</taxon>
        <taxon>Spiruromorpha</taxon>
        <taxon>Filarioidea</taxon>
        <taxon>Onchocercidae</taxon>
        <taxon>Wuchereria</taxon>
    </lineage>
</organism>
<accession>J9E958</accession>
<reference evidence="2" key="1">
    <citation type="submission" date="2012-08" db="EMBL/GenBank/DDBJ databases">
        <title>The Genome Sequence of Wuchereria bancrofti.</title>
        <authorList>
            <person name="Nutman T.B."/>
            <person name="Fink D.L."/>
            <person name="Russ C."/>
            <person name="Young S."/>
            <person name="Zeng Q."/>
            <person name="Koehrsen M."/>
            <person name="Alvarado L."/>
            <person name="Berlin A."/>
            <person name="Chapman S.B."/>
            <person name="Chen Z."/>
            <person name="Freedman E."/>
            <person name="Gellesch M."/>
            <person name="Goldberg J."/>
            <person name="Griggs A."/>
            <person name="Gujja S."/>
            <person name="Heilman E.R."/>
            <person name="Heiman D."/>
            <person name="Hepburn T."/>
            <person name="Howarth C."/>
            <person name="Jen D."/>
            <person name="Larson L."/>
            <person name="Lewis B."/>
            <person name="Mehta T."/>
            <person name="Park D."/>
            <person name="Pearson M."/>
            <person name="Roberts A."/>
            <person name="Saif S."/>
            <person name="Shea T."/>
            <person name="Shenoy N."/>
            <person name="Sisk P."/>
            <person name="Stolte C."/>
            <person name="Sykes S."/>
            <person name="Walk T."/>
            <person name="White J."/>
            <person name="Yandava C."/>
            <person name="Haas B."/>
            <person name="Henn M.R."/>
            <person name="Nusbaum C."/>
            <person name="Birren B."/>
        </authorList>
    </citation>
    <scope>NUCLEOTIDE SEQUENCE [LARGE SCALE GENOMIC DNA]</scope>
    <source>
        <strain evidence="2">NA</strain>
    </source>
</reference>
<evidence type="ECO:0000313" key="2">
    <source>
        <dbReference type="Proteomes" id="UP000004810"/>
    </source>
</evidence>
<dbReference type="AlphaFoldDB" id="J9E958"/>
<proteinExistence type="predicted"/>
<sequence>KRILDKHGVGKFNNNGRILPRHKHHLSAERQPKNDLDALSIQVLANRRLNPLCAERQPKNDLDALSIQVLANRRLNPLCGREVSAQNLGGDILKKENSSFRTATVKDNFQLNLQTKLAGHP</sequence>
<dbReference type="EMBL" id="ADBV01017415">
    <property type="protein sequence ID" value="EJW71909.1"/>
    <property type="molecule type" value="Genomic_DNA"/>
</dbReference>